<reference evidence="9" key="1">
    <citation type="journal article" date="2021" name="Front. Microbiol.">
        <title>Comprehensive Comparative Genomics and Phenotyping of Methylobacterium Species.</title>
        <authorList>
            <person name="Alessa O."/>
            <person name="Ogura Y."/>
            <person name="Fujitani Y."/>
            <person name="Takami H."/>
            <person name="Hayashi T."/>
            <person name="Sahin N."/>
            <person name="Tani A."/>
        </authorList>
    </citation>
    <scope>NUCLEOTIDE SEQUENCE</scope>
    <source>
        <strain evidence="9">DSM 17168</strain>
    </source>
</reference>
<dbReference type="EMBL" id="BPQQ01000031">
    <property type="protein sequence ID" value="GJE00952.1"/>
    <property type="molecule type" value="Genomic_DNA"/>
</dbReference>
<evidence type="ECO:0000256" key="6">
    <source>
        <dbReference type="ARBA" id="ARBA00023316"/>
    </source>
</evidence>
<organism evidence="9 10">
    <name type="scientific">Methylobacterium isbiliense</name>
    <dbReference type="NCBI Taxonomy" id="315478"/>
    <lineage>
        <taxon>Bacteria</taxon>
        <taxon>Pseudomonadati</taxon>
        <taxon>Pseudomonadota</taxon>
        <taxon>Alphaproteobacteria</taxon>
        <taxon>Hyphomicrobiales</taxon>
        <taxon>Methylobacteriaceae</taxon>
        <taxon>Methylobacterium</taxon>
    </lineage>
</organism>
<name>A0ABQ4SD32_9HYPH</name>
<gene>
    <name evidence="7 9" type="primary">mltG</name>
    <name evidence="9" type="ORF">GMJLKIPL_2880</name>
</gene>
<dbReference type="PANTHER" id="PTHR30518:SF2">
    <property type="entry name" value="ENDOLYTIC MUREIN TRANSGLYCOSYLASE"/>
    <property type="match status" value="1"/>
</dbReference>
<feature type="compositionally biased region" description="Low complexity" evidence="8">
    <location>
        <begin position="390"/>
        <end position="401"/>
    </location>
</feature>
<dbReference type="Pfam" id="PF02618">
    <property type="entry name" value="YceG"/>
    <property type="match status" value="1"/>
</dbReference>
<comment type="function">
    <text evidence="7">Functions as a peptidoglycan terminase that cleaves nascent peptidoglycan strands endolytically to terminate their elongation.</text>
</comment>
<evidence type="ECO:0000313" key="9">
    <source>
        <dbReference type="EMBL" id="GJE00952.1"/>
    </source>
</evidence>
<proteinExistence type="inferred from homology"/>
<keyword evidence="10" id="KW-1185">Reference proteome</keyword>
<feature type="compositionally biased region" description="Basic and acidic residues" evidence="8">
    <location>
        <begin position="421"/>
        <end position="438"/>
    </location>
</feature>
<dbReference type="InterPro" id="IPR003770">
    <property type="entry name" value="MLTG-like"/>
</dbReference>
<comment type="caution">
    <text evidence="9">The sequence shown here is derived from an EMBL/GenBank/DDBJ whole genome shotgun (WGS) entry which is preliminary data.</text>
</comment>
<keyword evidence="1 7" id="KW-1003">Cell membrane</keyword>
<keyword evidence="5 7" id="KW-0456">Lyase</keyword>
<feature type="region of interest" description="Disordered" evidence="8">
    <location>
        <begin position="1"/>
        <end position="44"/>
    </location>
</feature>
<dbReference type="CDD" id="cd08010">
    <property type="entry name" value="MltG_like"/>
    <property type="match status" value="1"/>
</dbReference>
<evidence type="ECO:0000256" key="7">
    <source>
        <dbReference type="HAMAP-Rule" id="MF_02065"/>
    </source>
</evidence>
<evidence type="ECO:0000256" key="8">
    <source>
        <dbReference type="SAM" id="MobiDB-lite"/>
    </source>
</evidence>
<dbReference type="Proteomes" id="UP001055153">
    <property type="component" value="Unassembled WGS sequence"/>
</dbReference>
<keyword evidence="6 7" id="KW-0961">Cell wall biogenesis/degradation</keyword>
<evidence type="ECO:0000313" key="10">
    <source>
        <dbReference type="Proteomes" id="UP001055153"/>
    </source>
</evidence>
<reference evidence="9" key="2">
    <citation type="submission" date="2021-08" db="EMBL/GenBank/DDBJ databases">
        <authorList>
            <person name="Tani A."/>
            <person name="Ola A."/>
            <person name="Ogura Y."/>
            <person name="Katsura K."/>
            <person name="Hayashi T."/>
        </authorList>
    </citation>
    <scope>NUCLEOTIDE SEQUENCE</scope>
    <source>
        <strain evidence="9">DSM 17168</strain>
    </source>
</reference>
<keyword evidence="4 7" id="KW-0472">Membrane</keyword>
<evidence type="ECO:0000256" key="4">
    <source>
        <dbReference type="ARBA" id="ARBA00023136"/>
    </source>
</evidence>
<feature type="transmembrane region" description="Helical" evidence="7">
    <location>
        <begin position="51"/>
        <end position="76"/>
    </location>
</feature>
<comment type="subcellular location">
    <subcellularLocation>
        <location evidence="7">Cell inner membrane</location>
        <topology evidence="7">Single-pass membrane protein</topology>
    </subcellularLocation>
</comment>
<sequence length="453" mass="48806">MFRKRKTDAPPSAPDQPAQPSRLAPRSPSEAIKPTAAPPPPAAPVRERGGFLSAVSGFLTLFVVLGLGAMLGLVVVDRQINEPGPLATDKVVVVPARSSVGEMANLLQREGVITHPTLFELAARFARKQPLKAGEFNFKAHASIDDVLDTLIQGRPVQHAITFPEGLTSEQIVARLRDNDILTGEINEIPPEGSLLPDTYKFERGDSRQKIVTLMRAKQSEVLKRVWAGKAQEVPVRTPQELVTLASIVEKETGRADERPRVAGVFINRLQKRMKLQSDPTIVYGLVGGRGTLGRGILRSEIDRPTPYNTYVIEGLPPGPIANPGRAALEAVANPSRTKDLFFVADGTGGHVFAETLEAHNRNVARWRQIEKAKAATDPGAAQSVDKVEPAPGADPSAGPSRGLPASPMAYDGGEPGTRSRAFDASEGTARDPLRNKTYDLSYPKSVPVLRNP</sequence>
<evidence type="ECO:0000256" key="5">
    <source>
        <dbReference type="ARBA" id="ARBA00023239"/>
    </source>
</evidence>
<comment type="similarity">
    <text evidence="7">Belongs to the transglycosylase MltG family.</text>
</comment>
<evidence type="ECO:0000256" key="1">
    <source>
        <dbReference type="ARBA" id="ARBA00022475"/>
    </source>
</evidence>
<dbReference type="PANTHER" id="PTHR30518">
    <property type="entry name" value="ENDOLYTIC MUREIN TRANSGLYCOSYLASE"/>
    <property type="match status" value="1"/>
</dbReference>
<dbReference type="Gene3D" id="3.30.1490.480">
    <property type="entry name" value="Endolytic murein transglycosylase"/>
    <property type="match status" value="1"/>
</dbReference>
<dbReference type="NCBIfam" id="TIGR00247">
    <property type="entry name" value="endolytic transglycosylase MltG"/>
    <property type="match status" value="1"/>
</dbReference>
<dbReference type="EC" id="4.2.2.29" evidence="7"/>
<accession>A0ABQ4SD32</accession>
<protein>
    <recommendedName>
        <fullName evidence="7">Endolytic murein transglycosylase</fullName>
        <ecNumber evidence="7">4.2.2.29</ecNumber>
    </recommendedName>
    <alternativeName>
        <fullName evidence="7">Peptidoglycan lytic transglycosylase</fullName>
    </alternativeName>
    <alternativeName>
        <fullName evidence="7">Peptidoglycan polymerization terminase</fullName>
    </alternativeName>
</protein>
<evidence type="ECO:0000256" key="2">
    <source>
        <dbReference type="ARBA" id="ARBA00022692"/>
    </source>
</evidence>
<comment type="catalytic activity">
    <reaction evidence="7">
        <text>a peptidoglycan chain = a peptidoglycan chain with N-acetyl-1,6-anhydromuramyl-[peptide] at the reducing end + a peptidoglycan chain with N-acetylglucosamine at the non-reducing end.</text>
        <dbReference type="EC" id="4.2.2.29"/>
    </reaction>
</comment>
<dbReference type="RefSeq" id="WP_238235756.1">
    <property type="nucleotide sequence ID" value="NZ_BPQQ01000031.1"/>
</dbReference>
<dbReference type="Gene3D" id="3.30.160.60">
    <property type="entry name" value="Classic Zinc Finger"/>
    <property type="match status" value="1"/>
</dbReference>
<dbReference type="HAMAP" id="MF_02065">
    <property type="entry name" value="MltG"/>
    <property type="match status" value="1"/>
</dbReference>
<keyword evidence="2 7" id="KW-0812">Transmembrane</keyword>
<keyword evidence="7" id="KW-0997">Cell inner membrane</keyword>
<feature type="site" description="Important for catalytic activity" evidence="7">
    <location>
        <position position="252"/>
    </location>
</feature>
<feature type="region of interest" description="Disordered" evidence="8">
    <location>
        <begin position="372"/>
        <end position="453"/>
    </location>
</feature>
<keyword evidence="3 7" id="KW-1133">Transmembrane helix</keyword>
<evidence type="ECO:0000256" key="3">
    <source>
        <dbReference type="ARBA" id="ARBA00022989"/>
    </source>
</evidence>